<organism evidence="1 2">
    <name type="scientific">Hydnomerulius pinastri MD-312</name>
    <dbReference type="NCBI Taxonomy" id="994086"/>
    <lineage>
        <taxon>Eukaryota</taxon>
        <taxon>Fungi</taxon>
        <taxon>Dikarya</taxon>
        <taxon>Basidiomycota</taxon>
        <taxon>Agaricomycotina</taxon>
        <taxon>Agaricomycetes</taxon>
        <taxon>Agaricomycetidae</taxon>
        <taxon>Boletales</taxon>
        <taxon>Boletales incertae sedis</taxon>
        <taxon>Leucogyrophana</taxon>
    </lineage>
</organism>
<gene>
    <name evidence="1" type="ORF">HYDPIDRAFT_120374</name>
</gene>
<dbReference type="EMBL" id="KN840133">
    <property type="protein sequence ID" value="KIJ57757.1"/>
    <property type="molecule type" value="Genomic_DNA"/>
</dbReference>
<dbReference type="Proteomes" id="UP000053820">
    <property type="component" value="Unassembled WGS sequence"/>
</dbReference>
<dbReference type="HOGENOM" id="CLU_2469380_0_0_1"/>
<evidence type="ECO:0000313" key="2">
    <source>
        <dbReference type="Proteomes" id="UP000053820"/>
    </source>
</evidence>
<reference evidence="1 2" key="1">
    <citation type="submission" date="2014-04" db="EMBL/GenBank/DDBJ databases">
        <title>Evolutionary Origins and Diversification of the Mycorrhizal Mutualists.</title>
        <authorList>
            <consortium name="DOE Joint Genome Institute"/>
            <consortium name="Mycorrhizal Genomics Consortium"/>
            <person name="Kohler A."/>
            <person name="Kuo A."/>
            <person name="Nagy L.G."/>
            <person name="Floudas D."/>
            <person name="Copeland A."/>
            <person name="Barry K.W."/>
            <person name="Cichocki N."/>
            <person name="Veneault-Fourrey C."/>
            <person name="LaButti K."/>
            <person name="Lindquist E.A."/>
            <person name="Lipzen A."/>
            <person name="Lundell T."/>
            <person name="Morin E."/>
            <person name="Murat C."/>
            <person name="Riley R."/>
            <person name="Ohm R."/>
            <person name="Sun H."/>
            <person name="Tunlid A."/>
            <person name="Henrissat B."/>
            <person name="Grigoriev I.V."/>
            <person name="Hibbett D.S."/>
            <person name="Martin F."/>
        </authorList>
    </citation>
    <scope>NUCLEOTIDE SEQUENCE [LARGE SCALE GENOMIC DNA]</scope>
    <source>
        <strain evidence="1 2">MD-312</strain>
    </source>
</reference>
<proteinExistence type="predicted"/>
<evidence type="ECO:0000313" key="1">
    <source>
        <dbReference type="EMBL" id="KIJ57757.1"/>
    </source>
</evidence>
<accession>A0A0C9W6I3</accession>
<name>A0A0C9W6I3_9AGAM</name>
<dbReference type="AlphaFoldDB" id="A0A0C9W6I3"/>
<protein>
    <submittedName>
        <fullName evidence="1">Uncharacterized protein</fullName>
    </submittedName>
</protein>
<keyword evidence="2" id="KW-1185">Reference proteome</keyword>
<sequence>MRLSRWTHLSTCFVFVRGLTFAIWNHRLPKIGTSLAHRYSSVIERKQSGKAHLRQTLCFENEGSKRALMRFRLHCWSNRWNTDKMRQP</sequence>